<dbReference type="InterPro" id="IPR021307">
    <property type="entry name" value="DUF2884"/>
</dbReference>
<gene>
    <name evidence="2" type="ORF">IP93_01851</name>
</gene>
<name>A0A562LRT4_9GAMM</name>
<sequence length="249" mass="26152">MRRAFALAVLALGGVNAAASEAGCRVESDYELTLDPRSLILVRDAAPAKAVVMRQGRLFVDDAWVNLDAEDSRRIAAFEQGTREAMPEAQAIGRAAADIAFAALGEVAAGFSSDPRATHDKLAAARGKLDARLTAAVSPHRFDGRDLGTDISEAVAEAIPSLIGDIVGGAISAAFTGDKSRLERMEHLDAEVEAAVTPRAAMLESRASALCQRLQALDAIEDGLEFRLPDGRRLDVLRVVAPSGAAAGH</sequence>
<evidence type="ECO:0000256" key="1">
    <source>
        <dbReference type="SAM" id="SignalP"/>
    </source>
</evidence>
<proteinExistence type="predicted"/>
<dbReference type="Pfam" id="PF11101">
    <property type="entry name" value="DUF2884"/>
    <property type="match status" value="1"/>
</dbReference>
<organism evidence="2 3">
    <name type="scientific">Aerolutibacter ruishenii</name>
    <dbReference type="NCBI Taxonomy" id="686800"/>
    <lineage>
        <taxon>Bacteria</taxon>
        <taxon>Pseudomonadati</taxon>
        <taxon>Pseudomonadota</taxon>
        <taxon>Gammaproteobacteria</taxon>
        <taxon>Lysobacterales</taxon>
        <taxon>Lysobacteraceae</taxon>
        <taxon>Aerolutibacter</taxon>
    </lineage>
</organism>
<dbReference type="Proteomes" id="UP000316471">
    <property type="component" value="Unassembled WGS sequence"/>
</dbReference>
<reference evidence="2 3" key="1">
    <citation type="journal article" date="2015" name="Stand. Genomic Sci.">
        <title>Genomic Encyclopedia of Bacterial and Archaeal Type Strains, Phase III: the genomes of soil and plant-associated and newly described type strains.</title>
        <authorList>
            <person name="Whitman W.B."/>
            <person name="Woyke T."/>
            <person name="Klenk H.P."/>
            <person name="Zhou Y."/>
            <person name="Lilburn T.G."/>
            <person name="Beck B.J."/>
            <person name="De Vos P."/>
            <person name="Vandamme P."/>
            <person name="Eisen J.A."/>
            <person name="Garrity G."/>
            <person name="Hugenholtz P."/>
            <person name="Kyrpides N.C."/>
        </authorList>
    </citation>
    <scope>NUCLEOTIDE SEQUENCE [LARGE SCALE GENOMIC DNA]</scope>
    <source>
        <strain evidence="2 3">CGMCC 1.10136</strain>
    </source>
</reference>
<feature type="chain" id="PRO_5022212078" description="DUF2884 family protein" evidence="1">
    <location>
        <begin position="20"/>
        <end position="249"/>
    </location>
</feature>
<protein>
    <recommendedName>
        <fullName evidence="4">DUF2884 family protein</fullName>
    </recommendedName>
</protein>
<dbReference type="EMBL" id="VLKP01000007">
    <property type="protein sequence ID" value="TWI10273.1"/>
    <property type="molecule type" value="Genomic_DNA"/>
</dbReference>
<evidence type="ECO:0000313" key="3">
    <source>
        <dbReference type="Proteomes" id="UP000316471"/>
    </source>
</evidence>
<dbReference type="RefSeq" id="WP_144814802.1">
    <property type="nucleotide sequence ID" value="NZ_VLKP01000007.1"/>
</dbReference>
<feature type="signal peptide" evidence="1">
    <location>
        <begin position="1"/>
        <end position="19"/>
    </location>
</feature>
<keyword evidence="3" id="KW-1185">Reference proteome</keyword>
<accession>A0A562LRT4</accession>
<dbReference type="AlphaFoldDB" id="A0A562LRT4"/>
<keyword evidence="1" id="KW-0732">Signal</keyword>
<dbReference type="OrthoDB" id="7063031at2"/>
<evidence type="ECO:0000313" key="2">
    <source>
        <dbReference type="EMBL" id="TWI10273.1"/>
    </source>
</evidence>
<evidence type="ECO:0008006" key="4">
    <source>
        <dbReference type="Google" id="ProtNLM"/>
    </source>
</evidence>
<comment type="caution">
    <text evidence="2">The sequence shown here is derived from an EMBL/GenBank/DDBJ whole genome shotgun (WGS) entry which is preliminary data.</text>
</comment>